<feature type="compositionally biased region" description="Basic and acidic residues" evidence="1">
    <location>
        <begin position="58"/>
        <end position="73"/>
    </location>
</feature>
<feature type="compositionally biased region" description="Basic and acidic residues" evidence="1">
    <location>
        <begin position="26"/>
        <end position="44"/>
    </location>
</feature>
<feature type="region of interest" description="Disordered" evidence="1">
    <location>
        <begin position="134"/>
        <end position="161"/>
    </location>
</feature>
<feature type="region of interest" description="Disordered" evidence="1">
    <location>
        <begin position="1"/>
        <end position="100"/>
    </location>
</feature>
<organism evidence="2 3">
    <name type="scientific">Chelonia mydas</name>
    <name type="common">Green sea-turtle</name>
    <name type="synonym">Chelonia agassizi</name>
    <dbReference type="NCBI Taxonomy" id="8469"/>
    <lineage>
        <taxon>Eukaryota</taxon>
        <taxon>Metazoa</taxon>
        <taxon>Chordata</taxon>
        <taxon>Craniata</taxon>
        <taxon>Vertebrata</taxon>
        <taxon>Euteleostomi</taxon>
        <taxon>Archelosauria</taxon>
        <taxon>Testudinata</taxon>
        <taxon>Testudines</taxon>
        <taxon>Cryptodira</taxon>
        <taxon>Durocryptodira</taxon>
        <taxon>Americhelydia</taxon>
        <taxon>Chelonioidea</taxon>
        <taxon>Cheloniidae</taxon>
        <taxon>Chelonia</taxon>
    </lineage>
</organism>
<dbReference type="Proteomes" id="UP000031443">
    <property type="component" value="Unassembled WGS sequence"/>
</dbReference>
<dbReference type="EMBL" id="KB577555">
    <property type="protein sequence ID" value="EMP26601.1"/>
    <property type="molecule type" value="Genomic_DNA"/>
</dbReference>
<feature type="compositionally biased region" description="Basic and acidic residues" evidence="1">
    <location>
        <begin position="151"/>
        <end position="161"/>
    </location>
</feature>
<accession>M7AMZ4</accession>
<keyword evidence="3" id="KW-1185">Reference proteome</keyword>
<evidence type="ECO:0000313" key="2">
    <source>
        <dbReference type="EMBL" id="EMP26601.1"/>
    </source>
</evidence>
<protein>
    <submittedName>
        <fullName evidence="2">Uncharacterized protein</fullName>
    </submittedName>
</protein>
<sequence>MAAPPPPSPGPASAQSPRQPPGGVGRQRDVVTTHRGCEERERASQHRGVTLKRLANGLRDRTGAGLDELRDVSASRTPGRKGAKSGVSFLEKTSPTEQGNQETATLSIILKLPQQQLPEILENNPTEQMQRVEAGSVHGNQEIHSLLPGRVLEKQNPVDKA</sequence>
<name>M7AMZ4_CHEMY</name>
<dbReference type="AlphaFoldDB" id="M7AMZ4"/>
<evidence type="ECO:0000256" key="1">
    <source>
        <dbReference type="SAM" id="MobiDB-lite"/>
    </source>
</evidence>
<gene>
    <name evidence="2" type="ORF">UY3_16324</name>
</gene>
<evidence type="ECO:0000313" key="3">
    <source>
        <dbReference type="Proteomes" id="UP000031443"/>
    </source>
</evidence>
<proteinExistence type="predicted"/>
<feature type="compositionally biased region" description="Polar residues" evidence="1">
    <location>
        <begin position="91"/>
        <end position="100"/>
    </location>
</feature>
<feature type="compositionally biased region" description="Pro residues" evidence="1">
    <location>
        <begin position="1"/>
        <end position="10"/>
    </location>
</feature>
<reference evidence="3" key="1">
    <citation type="journal article" date="2013" name="Nat. Genet.">
        <title>The draft genomes of soft-shell turtle and green sea turtle yield insights into the development and evolution of the turtle-specific body plan.</title>
        <authorList>
            <person name="Wang Z."/>
            <person name="Pascual-Anaya J."/>
            <person name="Zadissa A."/>
            <person name="Li W."/>
            <person name="Niimura Y."/>
            <person name="Huang Z."/>
            <person name="Li C."/>
            <person name="White S."/>
            <person name="Xiong Z."/>
            <person name="Fang D."/>
            <person name="Wang B."/>
            <person name="Ming Y."/>
            <person name="Chen Y."/>
            <person name="Zheng Y."/>
            <person name="Kuraku S."/>
            <person name="Pignatelli M."/>
            <person name="Herrero J."/>
            <person name="Beal K."/>
            <person name="Nozawa M."/>
            <person name="Li Q."/>
            <person name="Wang J."/>
            <person name="Zhang H."/>
            <person name="Yu L."/>
            <person name="Shigenobu S."/>
            <person name="Wang J."/>
            <person name="Liu J."/>
            <person name="Flicek P."/>
            <person name="Searle S."/>
            <person name="Wang J."/>
            <person name="Kuratani S."/>
            <person name="Yin Y."/>
            <person name="Aken B."/>
            <person name="Zhang G."/>
            <person name="Irie N."/>
        </authorList>
    </citation>
    <scope>NUCLEOTIDE SEQUENCE [LARGE SCALE GENOMIC DNA]</scope>
</reference>